<evidence type="ECO:0000256" key="2">
    <source>
        <dbReference type="ARBA" id="ARBA00022741"/>
    </source>
</evidence>
<evidence type="ECO:0000256" key="3">
    <source>
        <dbReference type="ARBA" id="ARBA00022777"/>
    </source>
</evidence>
<evidence type="ECO:0000313" key="6">
    <source>
        <dbReference type="EMBL" id="EHR36604.1"/>
    </source>
</evidence>
<feature type="domain" description="GHMP kinase N-terminal" evidence="5">
    <location>
        <begin position="59"/>
        <end position="120"/>
    </location>
</feature>
<evidence type="ECO:0000313" key="7">
    <source>
        <dbReference type="Proteomes" id="UP000006190"/>
    </source>
</evidence>
<dbReference type="RefSeq" id="WP_006309479.1">
    <property type="nucleotide sequence ID" value="NZ_JH601133.1"/>
</dbReference>
<evidence type="ECO:0000256" key="1">
    <source>
        <dbReference type="ARBA" id="ARBA00022679"/>
    </source>
</evidence>
<dbReference type="InterPro" id="IPR006204">
    <property type="entry name" value="GHMP_kinase_N_dom"/>
</dbReference>
<dbReference type="AlphaFoldDB" id="H3NK87"/>
<dbReference type="EMBL" id="AGEG01000014">
    <property type="protein sequence ID" value="EHR36604.1"/>
    <property type="molecule type" value="Genomic_DNA"/>
</dbReference>
<dbReference type="STRING" id="883113.HMPREF9708_01276"/>
<evidence type="ECO:0000259" key="5">
    <source>
        <dbReference type="Pfam" id="PF00288"/>
    </source>
</evidence>
<dbReference type="GO" id="GO:0050515">
    <property type="term" value="F:4-(cytidine 5'-diphospho)-2-C-methyl-D-erythritol kinase activity"/>
    <property type="evidence" value="ECO:0007669"/>
    <property type="project" value="TreeGrafter"/>
</dbReference>
<reference evidence="6 7" key="1">
    <citation type="submission" date="2012-01" db="EMBL/GenBank/DDBJ databases">
        <title>The Genome Sequence of Facklamia languida CCUG 37842.</title>
        <authorList>
            <consortium name="The Broad Institute Genome Sequencing Platform"/>
            <person name="Earl A."/>
            <person name="Ward D."/>
            <person name="Feldgarden M."/>
            <person name="Gevers D."/>
            <person name="Huys G."/>
            <person name="Young S.K."/>
            <person name="Zeng Q."/>
            <person name="Gargeya S."/>
            <person name="Fitzgerald M."/>
            <person name="Haas B."/>
            <person name="Abouelleil A."/>
            <person name="Alvarado L."/>
            <person name="Arachchi H.M."/>
            <person name="Berlin A."/>
            <person name="Chapman S.B."/>
            <person name="Gearin G."/>
            <person name="Goldberg J."/>
            <person name="Griggs A."/>
            <person name="Gujja S."/>
            <person name="Hansen M."/>
            <person name="Heiman D."/>
            <person name="Howarth C."/>
            <person name="Larimer J."/>
            <person name="Lui A."/>
            <person name="MacDonald P.J.P."/>
            <person name="McCowen C."/>
            <person name="Montmayeur A."/>
            <person name="Murphy C."/>
            <person name="Neiman D."/>
            <person name="Pearson M."/>
            <person name="Priest M."/>
            <person name="Roberts A."/>
            <person name="Saif S."/>
            <person name="Shea T."/>
            <person name="Sisk P."/>
            <person name="Stolte C."/>
            <person name="Sykes S."/>
            <person name="Wortman J."/>
            <person name="Nusbaum C."/>
            <person name="Birren B."/>
        </authorList>
    </citation>
    <scope>NUCLEOTIDE SEQUENCE [LARGE SCALE GENOMIC DNA]</scope>
    <source>
        <strain evidence="6 7">CCUG 37842</strain>
    </source>
</reference>
<dbReference type="GO" id="GO:0005524">
    <property type="term" value="F:ATP binding"/>
    <property type="evidence" value="ECO:0007669"/>
    <property type="project" value="UniProtKB-KW"/>
</dbReference>
<dbReference type="SUPFAM" id="SSF54211">
    <property type="entry name" value="Ribosomal protein S5 domain 2-like"/>
    <property type="match status" value="1"/>
</dbReference>
<sequence length="289" mass="32649">MTRKLLVKTPASCGEIVEGRDDQGSFLLSYAINCYSRIQITPGPWRPLPPKSQAMVHRLQALWNLPDLDQLMIQIDSDIPLGMGMSSSTADLAGLVVGLAMWYQIPISNQEVFDLCVKEEPSDGVMFSQPSLVNFMEGGPVAYRLADFDYDVLCLFADRRVETCQHYQDPRLEAIRHRQRRDYSRMRDQLFRVQSQSDLADLAFQSACLNQAIHALPGLEQLNQLRQTLGIAGFNIAHSGSVIAIWFRADQIRSQEILSLLRSIKLAYHDYQVYRTVDGGSEVTWVGSH</sequence>
<accession>H3NK87</accession>
<dbReference type="Gene3D" id="3.30.230.10">
    <property type="match status" value="1"/>
</dbReference>
<keyword evidence="7" id="KW-1185">Reference proteome</keyword>
<proteinExistence type="predicted"/>
<gene>
    <name evidence="6" type="ORF">HMPREF9708_01276</name>
</gene>
<dbReference type="OrthoDB" id="4548147at2"/>
<dbReference type="Proteomes" id="UP000006190">
    <property type="component" value="Unassembled WGS sequence"/>
</dbReference>
<keyword evidence="2" id="KW-0547">Nucleotide-binding</keyword>
<dbReference type="PANTHER" id="PTHR43527:SF1">
    <property type="entry name" value="L-THREONINE KINASE"/>
    <property type="match status" value="1"/>
</dbReference>
<protein>
    <recommendedName>
        <fullName evidence="5">GHMP kinase N-terminal domain-containing protein</fullName>
    </recommendedName>
</protein>
<comment type="caution">
    <text evidence="6">The sequence shown here is derived from an EMBL/GenBank/DDBJ whole genome shotgun (WGS) entry which is preliminary data.</text>
</comment>
<dbReference type="HOGENOM" id="CLU_056896_0_0_9"/>
<keyword evidence="3" id="KW-0418">Kinase</keyword>
<dbReference type="eggNOG" id="COG4542">
    <property type="taxonomic scope" value="Bacteria"/>
</dbReference>
<dbReference type="PATRIC" id="fig|883113.3.peg.1273"/>
<dbReference type="InterPro" id="IPR020568">
    <property type="entry name" value="Ribosomal_Su5_D2-typ_SF"/>
</dbReference>
<dbReference type="InterPro" id="IPR014721">
    <property type="entry name" value="Ribsml_uS5_D2-typ_fold_subgr"/>
</dbReference>
<organism evidence="6 7">
    <name type="scientific">Facklamia languida CCUG 37842</name>
    <dbReference type="NCBI Taxonomy" id="883113"/>
    <lineage>
        <taxon>Bacteria</taxon>
        <taxon>Bacillati</taxon>
        <taxon>Bacillota</taxon>
        <taxon>Bacilli</taxon>
        <taxon>Lactobacillales</taxon>
        <taxon>Aerococcaceae</taxon>
        <taxon>Facklamia</taxon>
    </lineage>
</organism>
<keyword evidence="1" id="KW-0808">Transferase</keyword>
<evidence type="ECO:0000256" key="4">
    <source>
        <dbReference type="ARBA" id="ARBA00022840"/>
    </source>
</evidence>
<keyword evidence="4" id="KW-0067">ATP-binding</keyword>
<dbReference type="PANTHER" id="PTHR43527">
    <property type="entry name" value="4-DIPHOSPHOCYTIDYL-2-C-METHYL-D-ERYTHRITOL KINASE, CHLOROPLASTIC"/>
    <property type="match status" value="1"/>
</dbReference>
<name>H3NK87_9LACT</name>
<dbReference type="Pfam" id="PF00288">
    <property type="entry name" value="GHMP_kinases_N"/>
    <property type="match status" value="1"/>
</dbReference>